<evidence type="ECO:0000313" key="1">
    <source>
        <dbReference type="EMBL" id="KAK3741035.1"/>
    </source>
</evidence>
<proteinExistence type="predicted"/>
<dbReference type="EMBL" id="JAWDGP010006450">
    <property type="protein sequence ID" value="KAK3741035.1"/>
    <property type="molecule type" value="Genomic_DNA"/>
</dbReference>
<name>A0AAE1CWA9_9GAST</name>
<protein>
    <submittedName>
        <fullName evidence="1">Uncharacterized protein</fullName>
    </submittedName>
</protein>
<dbReference type="AlphaFoldDB" id="A0AAE1CWA9"/>
<dbReference type="Proteomes" id="UP001283361">
    <property type="component" value="Unassembled WGS sequence"/>
</dbReference>
<comment type="caution">
    <text evidence="1">The sequence shown here is derived from an EMBL/GenBank/DDBJ whole genome shotgun (WGS) entry which is preliminary data.</text>
</comment>
<keyword evidence="2" id="KW-1185">Reference proteome</keyword>
<sequence length="76" mass="8630">MTSLTSAVDVKVMRLGELFVIWGAAKGLTCSQVNPVEFLSTLHIRFEHCWFCESMTGWVGFRDKEEEGEAEALEKF</sequence>
<evidence type="ECO:0000313" key="2">
    <source>
        <dbReference type="Proteomes" id="UP001283361"/>
    </source>
</evidence>
<accession>A0AAE1CWA9</accession>
<gene>
    <name evidence="1" type="ORF">RRG08_005725</name>
</gene>
<reference evidence="1" key="1">
    <citation type="journal article" date="2023" name="G3 (Bethesda)">
        <title>A reference genome for the long-term kleptoplast-retaining sea slug Elysia crispata morphotype clarki.</title>
        <authorList>
            <person name="Eastman K.E."/>
            <person name="Pendleton A.L."/>
            <person name="Shaikh M.A."/>
            <person name="Suttiyut T."/>
            <person name="Ogas R."/>
            <person name="Tomko P."/>
            <person name="Gavelis G."/>
            <person name="Widhalm J.R."/>
            <person name="Wisecaver J.H."/>
        </authorList>
    </citation>
    <scope>NUCLEOTIDE SEQUENCE</scope>
    <source>
        <strain evidence="1">ECLA1</strain>
    </source>
</reference>
<organism evidence="1 2">
    <name type="scientific">Elysia crispata</name>
    <name type="common">lettuce slug</name>
    <dbReference type="NCBI Taxonomy" id="231223"/>
    <lineage>
        <taxon>Eukaryota</taxon>
        <taxon>Metazoa</taxon>
        <taxon>Spiralia</taxon>
        <taxon>Lophotrochozoa</taxon>
        <taxon>Mollusca</taxon>
        <taxon>Gastropoda</taxon>
        <taxon>Heterobranchia</taxon>
        <taxon>Euthyneura</taxon>
        <taxon>Panpulmonata</taxon>
        <taxon>Sacoglossa</taxon>
        <taxon>Placobranchoidea</taxon>
        <taxon>Plakobranchidae</taxon>
        <taxon>Elysia</taxon>
    </lineage>
</organism>